<dbReference type="Pfam" id="PF05724">
    <property type="entry name" value="TPMT"/>
    <property type="match status" value="2"/>
</dbReference>
<protein>
    <submittedName>
        <fullName evidence="5">Uncharacterized protein</fullName>
    </submittedName>
</protein>
<sequence>MALRFPQLLKVAEEQQNSKYSSGGKMIPTPEEAATFQPQVVAEGGWEKCWEDGVTPWDQGRATPLILHLLDSSSLPLGRTLVPGCGGVSSSVPLNRMRPAWAKSMYELLKPEGELITLMYPITDHVGGAPYKVSVSAYETVLVPLGFKAVSIEENPDSIPTRKGKEKLGRWKKIN</sequence>
<dbReference type="Gramene" id="Bo4g021140.1">
    <property type="protein sequence ID" value="Bo4g021140.1"/>
    <property type="gene ID" value="Bo4g021140"/>
</dbReference>
<dbReference type="Gene3D" id="3.40.50.150">
    <property type="entry name" value="Vaccinia Virus protein VP39"/>
    <property type="match status" value="2"/>
</dbReference>
<dbReference type="eggNOG" id="ENOG502QS1V">
    <property type="taxonomic scope" value="Eukaryota"/>
</dbReference>
<dbReference type="GO" id="GO:0008757">
    <property type="term" value="F:S-adenosylmethionine-dependent methyltransferase activity"/>
    <property type="evidence" value="ECO:0007669"/>
    <property type="project" value="InterPro"/>
</dbReference>
<reference evidence="5" key="2">
    <citation type="submission" date="2015-03" db="UniProtKB">
        <authorList>
            <consortium name="EnsemblPlants"/>
        </authorList>
    </citation>
    <scope>IDENTIFICATION</scope>
</reference>
<accession>A0A0D3BPN4</accession>
<dbReference type="AlphaFoldDB" id="A0A0D3BPN4"/>
<dbReference type="OMA" id="GSEDPFM"/>
<organism evidence="5 6">
    <name type="scientific">Brassica oleracea var. oleracea</name>
    <dbReference type="NCBI Taxonomy" id="109376"/>
    <lineage>
        <taxon>Eukaryota</taxon>
        <taxon>Viridiplantae</taxon>
        <taxon>Streptophyta</taxon>
        <taxon>Embryophyta</taxon>
        <taxon>Tracheophyta</taxon>
        <taxon>Spermatophyta</taxon>
        <taxon>Magnoliopsida</taxon>
        <taxon>eudicotyledons</taxon>
        <taxon>Gunneridae</taxon>
        <taxon>Pentapetalae</taxon>
        <taxon>rosids</taxon>
        <taxon>malvids</taxon>
        <taxon>Brassicales</taxon>
        <taxon>Brassicaceae</taxon>
        <taxon>Brassiceae</taxon>
        <taxon>Brassica</taxon>
    </lineage>
</organism>
<dbReference type="Proteomes" id="UP000032141">
    <property type="component" value="Chromosome C4"/>
</dbReference>
<evidence type="ECO:0000256" key="4">
    <source>
        <dbReference type="ARBA" id="ARBA00022691"/>
    </source>
</evidence>
<dbReference type="STRING" id="109376.A0A0D3BPN4"/>
<dbReference type="SUPFAM" id="SSF53335">
    <property type="entry name" value="S-adenosyl-L-methionine-dependent methyltransferases"/>
    <property type="match status" value="1"/>
</dbReference>
<dbReference type="PANTHER" id="PTHR32183">
    <property type="match status" value="1"/>
</dbReference>
<keyword evidence="6" id="KW-1185">Reference proteome</keyword>
<name>A0A0D3BPN4_BRAOL</name>
<reference evidence="5 6" key="1">
    <citation type="journal article" date="2014" name="Genome Biol.">
        <title>Transcriptome and methylome profiling reveals relics of genome dominance in the mesopolyploid Brassica oleracea.</title>
        <authorList>
            <person name="Parkin I.A."/>
            <person name="Koh C."/>
            <person name="Tang H."/>
            <person name="Robinson S.J."/>
            <person name="Kagale S."/>
            <person name="Clarke W.E."/>
            <person name="Town C.D."/>
            <person name="Nixon J."/>
            <person name="Krishnakumar V."/>
            <person name="Bidwell S.L."/>
            <person name="Denoeud F."/>
            <person name="Belcram H."/>
            <person name="Links M.G."/>
            <person name="Just J."/>
            <person name="Clarke C."/>
            <person name="Bender T."/>
            <person name="Huebert T."/>
            <person name="Mason A.S."/>
            <person name="Pires J.C."/>
            <person name="Barker G."/>
            <person name="Moore J."/>
            <person name="Walley P.G."/>
            <person name="Manoli S."/>
            <person name="Batley J."/>
            <person name="Edwards D."/>
            <person name="Nelson M.N."/>
            <person name="Wang X."/>
            <person name="Paterson A.H."/>
            <person name="King G."/>
            <person name="Bancroft I."/>
            <person name="Chalhoub B."/>
            <person name="Sharpe A.G."/>
        </authorList>
    </citation>
    <scope>NUCLEOTIDE SEQUENCE</scope>
    <source>
        <strain evidence="5 6">cv. TO1000</strain>
    </source>
</reference>
<keyword evidence="2" id="KW-0489">Methyltransferase</keyword>
<dbReference type="InterPro" id="IPR008854">
    <property type="entry name" value="TPMT"/>
</dbReference>
<dbReference type="PROSITE" id="PS51585">
    <property type="entry name" value="SAM_MT_TPMT"/>
    <property type="match status" value="2"/>
</dbReference>
<evidence type="ECO:0000313" key="5">
    <source>
        <dbReference type="EnsemblPlants" id="Bo4g021140.1"/>
    </source>
</evidence>
<dbReference type="InterPro" id="IPR029063">
    <property type="entry name" value="SAM-dependent_MTases_sf"/>
</dbReference>
<dbReference type="GO" id="GO:0032259">
    <property type="term" value="P:methylation"/>
    <property type="evidence" value="ECO:0007669"/>
    <property type="project" value="UniProtKB-KW"/>
</dbReference>
<keyword evidence="4" id="KW-0949">S-adenosyl-L-methionine</keyword>
<evidence type="ECO:0000256" key="3">
    <source>
        <dbReference type="ARBA" id="ARBA00022679"/>
    </source>
</evidence>
<evidence type="ECO:0000256" key="2">
    <source>
        <dbReference type="ARBA" id="ARBA00022603"/>
    </source>
</evidence>
<evidence type="ECO:0000313" key="6">
    <source>
        <dbReference type="Proteomes" id="UP000032141"/>
    </source>
</evidence>
<proteinExistence type="predicted"/>
<keyword evidence="3" id="KW-0808">Transferase</keyword>
<evidence type="ECO:0000256" key="1">
    <source>
        <dbReference type="ARBA" id="ARBA00022553"/>
    </source>
</evidence>
<dbReference type="EnsemblPlants" id="Bo4g021140.1">
    <property type="protein sequence ID" value="Bo4g021140.1"/>
    <property type="gene ID" value="Bo4g021140"/>
</dbReference>
<dbReference type="HOGENOM" id="CLU_056435_1_0_1"/>
<keyword evidence="1" id="KW-0597">Phosphoprotein</keyword>
<dbReference type="PANTHER" id="PTHR32183:SF15">
    <property type="entry name" value="THIOL METHYLTRANSFERASE 1-RELATED"/>
    <property type="match status" value="1"/>
</dbReference>